<comment type="caution">
    <text evidence="2">The sequence shown here is derived from an EMBL/GenBank/DDBJ whole genome shotgun (WGS) entry which is preliminary data.</text>
</comment>
<proteinExistence type="predicted"/>
<protein>
    <recommendedName>
        <fullName evidence="4">Immunity protein 17</fullName>
    </recommendedName>
</protein>
<dbReference type="EMBL" id="LCAP01000003">
    <property type="protein sequence ID" value="KKR91640.1"/>
    <property type="molecule type" value="Genomic_DNA"/>
</dbReference>
<evidence type="ECO:0008006" key="4">
    <source>
        <dbReference type="Google" id="ProtNLM"/>
    </source>
</evidence>
<accession>A0A0G0X4R6</accession>
<dbReference type="AlphaFoldDB" id="A0A0G0X4R6"/>
<feature type="transmembrane region" description="Helical" evidence="1">
    <location>
        <begin position="9"/>
        <end position="31"/>
    </location>
</feature>
<keyword evidence="1" id="KW-0472">Membrane</keyword>
<keyword evidence="1" id="KW-0812">Transmembrane</keyword>
<dbReference type="Proteomes" id="UP000034190">
    <property type="component" value="Unassembled WGS sequence"/>
</dbReference>
<evidence type="ECO:0000313" key="2">
    <source>
        <dbReference type="EMBL" id="KKR91640.1"/>
    </source>
</evidence>
<gene>
    <name evidence="2" type="ORF">UU43_C0003G0008</name>
</gene>
<sequence length="74" mass="8611">MNYLILEILLVKLLGLLSLCLAIYGLLSGRVYGRSWEKYWGGWIYKENNPYIYGAYIFMYFVIAISAFLCSILI</sequence>
<keyword evidence="1" id="KW-1133">Transmembrane helix</keyword>
<feature type="transmembrane region" description="Helical" evidence="1">
    <location>
        <begin position="51"/>
        <end position="73"/>
    </location>
</feature>
<evidence type="ECO:0000256" key="1">
    <source>
        <dbReference type="SAM" id="Phobius"/>
    </source>
</evidence>
<organism evidence="2 3">
    <name type="scientific">Candidatus Falkowbacteria bacterium GW2011_GWA2_41_14</name>
    <dbReference type="NCBI Taxonomy" id="1618635"/>
    <lineage>
        <taxon>Bacteria</taxon>
        <taxon>Candidatus Falkowiibacteriota</taxon>
    </lineage>
</organism>
<name>A0A0G0X4R6_9BACT</name>
<reference evidence="2 3" key="1">
    <citation type="journal article" date="2015" name="Nature">
        <title>rRNA introns, odd ribosomes, and small enigmatic genomes across a large radiation of phyla.</title>
        <authorList>
            <person name="Brown C.T."/>
            <person name="Hug L.A."/>
            <person name="Thomas B.C."/>
            <person name="Sharon I."/>
            <person name="Castelle C.J."/>
            <person name="Singh A."/>
            <person name="Wilkins M.J."/>
            <person name="Williams K.H."/>
            <person name="Banfield J.F."/>
        </authorList>
    </citation>
    <scope>NUCLEOTIDE SEQUENCE [LARGE SCALE GENOMIC DNA]</scope>
</reference>
<evidence type="ECO:0000313" key="3">
    <source>
        <dbReference type="Proteomes" id="UP000034190"/>
    </source>
</evidence>